<dbReference type="EMBL" id="BMWD01000010">
    <property type="protein sequence ID" value="GGX63608.1"/>
    <property type="molecule type" value="Genomic_DNA"/>
</dbReference>
<dbReference type="RefSeq" id="WP_190036350.1">
    <property type="nucleotide sequence ID" value="NZ_BMWD01000010.1"/>
</dbReference>
<dbReference type="AlphaFoldDB" id="A0A918KJ19"/>
<evidence type="ECO:0000313" key="2">
    <source>
        <dbReference type="Proteomes" id="UP000645555"/>
    </source>
</evidence>
<reference evidence="1" key="1">
    <citation type="journal article" date="2014" name="Int. J. Syst. Evol. Microbiol.">
        <title>Complete genome sequence of Corynebacterium casei LMG S-19264T (=DSM 44701T), isolated from a smear-ripened cheese.</title>
        <authorList>
            <consortium name="US DOE Joint Genome Institute (JGI-PGF)"/>
            <person name="Walter F."/>
            <person name="Albersmeier A."/>
            <person name="Kalinowski J."/>
            <person name="Ruckert C."/>
        </authorList>
    </citation>
    <scope>NUCLEOTIDE SEQUENCE</scope>
    <source>
        <strain evidence="1">JCM 4956</strain>
    </source>
</reference>
<organism evidence="1 2">
    <name type="scientific">Streptomyces fructofermentans</name>
    <dbReference type="NCBI Taxonomy" id="152141"/>
    <lineage>
        <taxon>Bacteria</taxon>
        <taxon>Bacillati</taxon>
        <taxon>Actinomycetota</taxon>
        <taxon>Actinomycetes</taxon>
        <taxon>Kitasatosporales</taxon>
        <taxon>Streptomycetaceae</taxon>
        <taxon>Streptomyces</taxon>
    </lineage>
</organism>
<keyword evidence="2" id="KW-1185">Reference proteome</keyword>
<sequence>MSDDVLSVIPTDPHWQPTRAAADLVASLVEDLAPGLPDGAEVEIDVTWYDTITAVDCGGNLQGIGCPHCGGSIGVDWWADLLEAHCDDGFTTLATVVPCCGTATTLNALEYDWPCGFARFEAAIWNPARTWFGEEELTVIGEALGHPVRQVRAHI</sequence>
<proteinExistence type="predicted"/>
<gene>
    <name evidence="1" type="ORF">GCM10010515_34120</name>
</gene>
<evidence type="ECO:0000313" key="1">
    <source>
        <dbReference type="EMBL" id="GGX63608.1"/>
    </source>
</evidence>
<accession>A0A918KJ19</accession>
<dbReference type="Proteomes" id="UP000645555">
    <property type="component" value="Unassembled WGS sequence"/>
</dbReference>
<protein>
    <submittedName>
        <fullName evidence="1">Uncharacterized protein</fullName>
    </submittedName>
</protein>
<comment type="caution">
    <text evidence="1">The sequence shown here is derived from an EMBL/GenBank/DDBJ whole genome shotgun (WGS) entry which is preliminary data.</text>
</comment>
<reference evidence="1" key="2">
    <citation type="submission" date="2020-09" db="EMBL/GenBank/DDBJ databases">
        <authorList>
            <person name="Sun Q."/>
            <person name="Ohkuma M."/>
        </authorList>
    </citation>
    <scope>NUCLEOTIDE SEQUENCE</scope>
    <source>
        <strain evidence="1">JCM 4956</strain>
    </source>
</reference>
<name>A0A918KJ19_9ACTN</name>